<dbReference type="Pfam" id="PF01494">
    <property type="entry name" value="FAD_binding_3"/>
    <property type="match status" value="1"/>
</dbReference>
<feature type="domain" description="FAD-binding" evidence="7">
    <location>
        <begin position="5"/>
        <end position="42"/>
    </location>
</feature>
<protein>
    <recommendedName>
        <fullName evidence="7">FAD-binding domain-containing protein</fullName>
    </recommendedName>
</protein>
<reference evidence="8" key="1">
    <citation type="submission" date="2020-10" db="EMBL/GenBank/DDBJ databases">
        <title>High-Quality Genome Resource of Clonostachys rosea strain S41 by Oxford Nanopore Long-Read Sequencing.</title>
        <authorList>
            <person name="Wang H."/>
        </authorList>
    </citation>
    <scope>NUCLEOTIDE SEQUENCE</scope>
    <source>
        <strain evidence="8">S41</strain>
    </source>
</reference>
<dbReference type="AlphaFoldDB" id="A0A8H7N435"/>
<evidence type="ECO:0000256" key="1">
    <source>
        <dbReference type="ARBA" id="ARBA00001974"/>
    </source>
</evidence>
<keyword evidence="5" id="KW-0560">Oxidoreductase</keyword>
<evidence type="ECO:0000256" key="4">
    <source>
        <dbReference type="ARBA" id="ARBA00022827"/>
    </source>
</evidence>
<keyword evidence="6" id="KW-0503">Monooxygenase</keyword>
<evidence type="ECO:0000313" key="8">
    <source>
        <dbReference type="EMBL" id="KAF9748231.1"/>
    </source>
</evidence>
<dbReference type="Proteomes" id="UP000616885">
    <property type="component" value="Unassembled WGS sequence"/>
</dbReference>
<dbReference type="InterPro" id="IPR002938">
    <property type="entry name" value="FAD-bd"/>
</dbReference>
<comment type="similarity">
    <text evidence="2">Belongs to the paxM FAD-dependent monooxygenase family.</text>
</comment>
<dbReference type="SUPFAM" id="SSF51905">
    <property type="entry name" value="FAD/NAD(P)-binding domain"/>
    <property type="match status" value="1"/>
</dbReference>
<comment type="cofactor">
    <cofactor evidence="1">
        <name>FAD</name>
        <dbReference type="ChEBI" id="CHEBI:57692"/>
    </cofactor>
</comment>
<dbReference type="PANTHER" id="PTHR47356">
    <property type="entry name" value="FAD-DEPENDENT MONOOXYGENASE ASQG-RELATED"/>
    <property type="match status" value="1"/>
</dbReference>
<proteinExistence type="inferred from homology"/>
<dbReference type="PANTHER" id="PTHR47356:SF2">
    <property type="entry name" value="FAD-BINDING DOMAIN-CONTAINING PROTEIN-RELATED"/>
    <property type="match status" value="1"/>
</dbReference>
<evidence type="ECO:0000313" key="9">
    <source>
        <dbReference type="Proteomes" id="UP000616885"/>
    </source>
</evidence>
<evidence type="ECO:0000256" key="5">
    <source>
        <dbReference type="ARBA" id="ARBA00023002"/>
    </source>
</evidence>
<sequence length="76" mass="8060">MSDQFKVAIAGGGLAGLALAVHLETLGIDWILLEAYEEIAPELGASIGLPPMACRSLTNLASMTKWQPKQALAPLW</sequence>
<comment type="caution">
    <text evidence="8">The sequence shown here is derived from an EMBL/GenBank/DDBJ whole genome shotgun (WGS) entry which is preliminary data.</text>
</comment>
<name>A0A8H7N435_BIOOC</name>
<dbReference type="EMBL" id="JADCTT010000009">
    <property type="protein sequence ID" value="KAF9748231.1"/>
    <property type="molecule type" value="Genomic_DNA"/>
</dbReference>
<gene>
    <name evidence="8" type="ORF">IM811_017736</name>
</gene>
<evidence type="ECO:0000256" key="6">
    <source>
        <dbReference type="ARBA" id="ARBA00023033"/>
    </source>
</evidence>
<dbReference type="Gene3D" id="3.50.50.60">
    <property type="entry name" value="FAD/NAD(P)-binding domain"/>
    <property type="match status" value="1"/>
</dbReference>
<evidence type="ECO:0000256" key="2">
    <source>
        <dbReference type="ARBA" id="ARBA00007992"/>
    </source>
</evidence>
<keyword evidence="3" id="KW-0285">Flavoprotein</keyword>
<accession>A0A8H7N435</accession>
<dbReference type="InterPro" id="IPR050562">
    <property type="entry name" value="FAD_mOase_fung"/>
</dbReference>
<evidence type="ECO:0000256" key="3">
    <source>
        <dbReference type="ARBA" id="ARBA00022630"/>
    </source>
</evidence>
<dbReference type="GO" id="GO:0004497">
    <property type="term" value="F:monooxygenase activity"/>
    <property type="evidence" value="ECO:0007669"/>
    <property type="project" value="UniProtKB-KW"/>
</dbReference>
<dbReference type="GO" id="GO:0071949">
    <property type="term" value="F:FAD binding"/>
    <property type="evidence" value="ECO:0007669"/>
    <property type="project" value="InterPro"/>
</dbReference>
<evidence type="ECO:0000259" key="7">
    <source>
        <dbReference type="Pfam" id="PF01494"/>
    </source>
</evidence>
<keyword evidence="4" id="KW-0274">FAD</keyword>
<dbReference type="InterPro" id="IPR036188">
    <property type="entry name" value="FAD/NAD-bd_sf"/>
</dbReference>
<organism evidence="8 9">
    <name type="scientific">Bionectria ochroleuca</name>
    <name type="common">Gliocladium roseum</name>
    <dbReference type="NCBI Taxonomy" id="29856"/>
    <lineage>
        <taxon>Eukaryota</taxon>
        <taxon>Fungi</taxon>
        <taxon>Dikarya</taxon>
        <taxon>Ascomycota</taxon>
        <taxon>Pezizomycotina</taxon>
        <taxon>Sordariomycetes</taxon>
        <taxon>Hypocreomycetidae</taxon>
        <taxon>Hypocreales</taxon>
        <taxon>Bionectriaceae</taxon>
        <taxon>Clonostachys</taxon>
    </lineage>
</organism>